<reference evidence="5 6" key="1">
    <citation type="submission" date="2008-06" db="EMBL/GenBank/DDBJ databases">
        <title>Complete sequence of Chloroherpeton thalassium ATCC 35110.</title>
        <authorList>
            <consortium name="US DOE Joint Genome Institute"/>
            <person name="Lucas S."/>
            <person name="Copeland A."/>
            <person name="Lapidus A."/>
            <person name="Glavina del Rio T."/>
            <person name="Dalin E."/>
            <person name="Tice H."/>
            <person name="Bruce D."/>
            <person name="Goodwin L."/>
            <person name="Pitluck S."/>
            <person name="Schmutz J."/>
            <person name="Larimer F."/>
            <person name="Land M."/>
            <person name="Hauser L."/>
            <person name="Kyrpides N."/>
            <person name="Mikhailova N."/>
            <person name="Liu Z."/>
            <person name="Li T."/>
            <person name="Zhao F."/>
            <person name="Overmann J."/>
            <person name="Bryant D.A."/>
            <person name="Richardson P."/>
        </authorList>
    </citation>
    <scope>NUCLEOTIDE SEQUENCE [LARGE SCALE GENOMIC DNA]</scope>
    <source>
        <strain evidence="6">ATCC 35110 / GB-78</strain>
    </source>
</reference>
<proteinExistence type="inferred from homology"/>
<comment type="similarity">
    <text evidence="2">Belongs to the pterin-4-alpha-carbinolamine dehydratase family.</text>
</comment>
<dbReference type="PANTHER" id="PTHR12599">
    <property type="entry name" value="PTERIN-4-ALPHA-CARBINOLAMINE DEHYDRATASE"/>
    <property type="match status" value="1"/>
</dbReference>
<sequence length="106" mass="12182">MKISLLNNLEIQEKLSHLPHWKATENNTAILREISFLDKKNGQSPFRNGLNFVEQAAELADEMNHHPDILLTYTKVEIRLTTHEKNGLTNIDFKLADAIEFLLSNL</sequence>
<evidence type="ECO:0000256" key="3">
    <source>
        <dbReference type="ARBA" id="ARBA00013252"/>
    </source>
</evidence>
<dbReference type="eggNOG" id="COG2154">
    <property type="taxonomic scope" value="Bacteria"/>
</dbReference>
<dbReference type="InterPro" id="IPR036428">
    <property type="entry name" value="PCD_sf"/>
</dbReference>
<dbReference type="Gene3D" id="3.30.1360.20">
    <property type="entry name" value="Transcriptional coactivator/pterin dehydratase"/>
    <property type="match status" value="1"/>
</dbReference>
<dbReference type="SUPFAM" id="SSF55248">
    <property type="entry name" value="PCD-like"/>
    <property type="match status" value="1"/>
</dbReference>
<dbReference type="Proteomes" id="UP000001208">
    <property type="component" value="Chromosome"/>
</dbReference>
<dbReference type="AlphaFoldDB" id="B3QY50"/>
<evidence type="ECO:0000256" key="1">
    <source>
        <dbReference type="ARBA" id="ARBA00001554"/>
    </source>
</evidence>
<accession>B3QY50</accession>
<comment type="catalytic activity">
    <reaction evidence="1">
        <text>(4aS,6R)-4a-hydroxy-L-erythro-5,6,7,8-tetrahydrobiopterin = (6R)-L-erythro-6,7-dihydrobiopterin + H2O</text>
        <dbReference type="Rhea" id="RHEA:11920"/>
        <dbReference type="ChEBI" id="CHEBI:15377"/>
        <dbReference type="ChEBI" id="CHEBI:15642"/>
        <dbReference type="ChEBI" id="CHEBI:43120"/>
        <dbReference type="EC" id="4.2.1.96"/>
    </reaction>
</comment>
<organism evidence="5 6">
    <name type="scientific">Chloroherpeton thalassium (strain ATCC 35110 / GB-78)</name>
    <dbReference type="NCBI Taxonomy" id="517418"/>
    <lineage>
        <taxon>Bacteria</taxon>
        <taxon>Pseudomonadati</taxon>
        <taxon>Chlorobiota</taxon>
        <taxon>Chlorobiia</taxon>
        <taxon>Chlorobiales</taxon>
        <taxon>Chloroherpetonaceae</taxon>
        <taxon>Chloroherpeton</taxon>
    </lineage>
</organism>
<dbReference type="GO" id="GO:0008124">
    <property type="term" value="F:4-alpha-hydroxytetrahydrobiopterin dehydratase activity"/>
    <property type="evidence" value="ECO:0007669"/>
    <property type="project" value="UniProtKB-EC"/>
</dbReference>
<evidence type="ECO:0000256" key="4">
    <source>
        <dbReference type="ARBA" id="ARBA00023239"/>
    </source>
</evidence>
<dbReference type="OrthoDB" id="9794987at2"/>
<dbReference type="GO" id="GO:0006729">
    <property type="term" value="P:tetrahydrobiopterin biosynthetic process"/>
    <property type="evidence" value="ECO:0007669"/>
    <property type="project" value="InterPro"/>
</dbReference>
<dbReference type="STRING" id="517418.Ctha_2567"/>
<dbReference type="NCBIfam" id="NF002017">
    <property type="entry name" value="PRK00823.1-2"/>
    <property type="match status" value="1"/>
</dbReference>
<protein>
    <recommendedName>
        <fullName evidence="3">4a-hydroxytetrahydrobiopterin dehydratase</fullName>
        <ecNumber evidence="3">4.2.1.96</ecNumber>
    </recommendedName>
</protein>
<dbReference type="EC" id="4.2.1.96" evidence="3"/>
<dbReference type="EMBL" id="CP001100">
    <property type="protein sequence ID" value="ACF15016.1"/>
    <property type="molecule type" value="Genomic_DNA"/>
</dbReference>
<dbReference type="HOGENOM" id="CLU_081974_3_2_10"/>
<dbReference type="InterPro" id="IPR001533">
    <property type="entry name" value="Pterin_deHydtase"/>
</dbReference>
<gene>
    <name evidence="5" type="ordered locus">Ctha_2567</name>
</gene>
<evidence type="ECO:0000256" key="2">
    <source>
        <dbReference type="ARBA" id="ARBA00006472"/>
    </source>
</evidence>
<dbReference type="Pfam" id="PF01329">
    <property type="entry name" value="Pterin_4a"/>
    <property type="match status" value="1"/>
</dbReference>
<dbReference type="KEGG" id="cts:Ctha_2567"/>
<evidence type="ECO:0000313" key="5">
    <source>
        <dbReference type="EMBL" id="ACF15016.1"/>
    </source>
</evidence>
<dbReference type="CDD" id="cd00488">
    <property type="entry name" value="PCD_DCoH"/>
    <property type="match status" value="1"/>
</dbReference>
<dbReference type="PANTHER" id="PTHR12599:SF0">
    <property type="entry name" value="PTERIN-4-ALPHA-CARBINOLAMINE DEHYDRATASE"/>
    <property type="match status" value="1"/>
</dbReference>
<name>B3QY50_CHLT3</name>
<keyword evidence="4" id="KW-0456">Lyase</keyword>
<keyword evidence="6" id="KW-1185">Reference proteome</keyword>
<evidence type="ECO:0000313" key="6">
    <source>
        <dbReference type="Proteomes" id="UP000001208"/>
    </source>
</evidence>